<dbReference type="EMBL" id="CP136893">
    <property type="protein sequence ID" value="WOL03724.1"/>
    <property type="molecule type" value="Genomic_DNA"/>
</dbReference>
<protein>
    <submittedName>
        <fullName evidence="2">Asparagine synthetase</fullName>
    </submittedName>
</protein>
<feature type="domain" description="Glutamine amidotransferase type-2" evidence="1">
    <location>
        <begin position="20"/>
        <end position="60"/>
    </location>
</feature>
<dbReference type="InterPro" id="IPR017932">
    <property type="entry name" value="GATase_2_dom"/>
</dbReference>
<gene>
    <name evidence="2" type="ORF">Cni_G12444</name>
</gene>
<dbReference type="Proteomes" id="UP001327560">
    <property type="component" value="Chromosome 4"/>
</dbReference>
<proteinExistence type="predicted"/>
<dbReference type="SUPFAM" id="SSF56235">
    <property type="entry name" value="N-terminal nucleophile aminohydrolases (Ntn hydrolases)"/>
    <property type="match status" value="1"/>
</dbReference>
<reference evidence="2 3" key="1">
    <citation type="submission" date="2023-10" db="EMBL/GenBank/DDBJ databases">
        <title>Chromosome-scale genome assembly provides insights into flower coloration mechanisms of Canna indica.</title>
        <authorList>
            <person name="Li C."/>
        </authorList>
    </citation>
    <scope>NUCLEOTIDE SEQUENCE [LARGE SCALE GENOMIC DNA]</scope>
    <source>
        <tissue evidence="2">Flower</tissue>
    </source>
</reference>
<keyword evidence="3" id="KW-1185">Reference proteome</keyword>
<dbReference type="AlphaFoldDB" id="A0AAQ3K9C4"/>
<sequence>MEVQIGGGYTTRIIACFWTHQRLAIIYPAYGDQPLYNQDKSTIVKANENIYNHEQPRKSYPITNSKLIVIAMSLLTW</sequence>
<evidence type="ECO:0000313" key="3">
    <source>
        <dbReference type="Proteomes" id="UP001327560"/>
    </source>
</evidence>
<accession>A0AAQ3K9C4</accession>
<evidence type="ECO:0000259" key="1">
    <source>
        <dbReference type="Pfam" id="PF13537"/>
    </source>
</evidence>
<evidence type="ECO:0000313" key="2">
    <source>
        <dbReference type="EMBL" id="WOL03724.1"/>
    </source>
</evidence>
<dbReference type="InterPro" id="IPR029055">
    <property type="entry name" value="Ntn_hydrolases_N"/>
</dbReference>
<dbReference type="Pfam" id="PF13537">
    <property type="entry name" value="GATase_7"/>
    <property type="match status" value="1"/>
</dbReference>
<name>A0AAQ3K9C4_9LILI</name>
<organism evidence="2 3">
    <name type="scientific">Canna indica</name>
    <name type="common">Indian-shot</name>
    <dbReference type="NCBI Taxonomy" id="4628"/>
    <lineage>
        <taxon>Eukaryota</taxon>
        <taxon>Viridiplantae</taxon>
        <taxon>Streptophyta</taxon>
        <taxon>Embryophyta</taxon>
        <taxon>Tracheophyta</taxon>
        <taxon>Spermatophyta</taxon>
        <taxon>Magnoliopsida</taxon>
        <taxon>Liliopsida</taxon>
        <taxon>Zingiberales</taxon>
        <taxon>Cannaceae</taxon>
        <taxon>Canna</taxon>
    </lineage>
</organism>